<evidence type="ECO:0000256" key="8">
    <source>
        <dbReference type="ARBA" id="ARBA00022840"/>
    </source>
</evidence>
<comment type="caution">
    <text evidence="14">Lacks conserved residue(s) required for the propagation of feature annotation.</text>
</comment>
<dbReference type="Pfam" id="PF16886">
    <property type="entry name" value="ATP-synt_ab_Xtn"/>
    <property type="match status" value="1"/>
</dbReference>
<evidence type="ECO:0000256" key="1">
    <source>
        <dbReference type="ARBA" id="ARBA00004202"/>
    </source>
</evidence>
<dbReference type="SUPFAM" id="SSF55608">
    <property type="entry name" value="Homing endonucleases"/>
    <property type="match status" value="1"/>
</dbReference>
<evidence type="ECO:0007829" key="18">
    <source>
        <dbReference type="PDB" id="7QSS"/>
    </source>
</evidence>
<dbReference type="CDD" id="cd00081">
    <property type="entry name" value="Hint"/>
    <property type="match status" value="1"/>
</dbReference>
<comment type="function">
    <text evidence="14">Component of the A-type ATP synthase that produces ATP from ADP in the presence of a proton gradient across the membrane. The A chain is the catalytic subunit.</text>
</comment>
<keyword evidence="10" id="KW-0651">Protein splicing</keyword>
<dbReference type="STRING" id="523849.OCC_09254"/>
<dbReference type="PANTHER" id="PTHR43607:SF1">
    <property type="entry name" value="H(+)-TRANSPORTING TWO-SECTOR ATPASE"/>
    <property type="match status" value="1"/>
</dbReference>
<accession>H3ZKG9</accession>
<sequence length="1014" mass="114096">MGRIIRVTGPLVVADEMRGSRMYEVVRVGELGLIGEIIRLEGDKAVIQVYEETAGVKPGEPVVGTGASLSVELGPGLLTSIYDGIQRPLEILREKSGDFIGRGITAPALPRDKKWHFTSKVKVGDKVVSGDIIGVVPETSIIEHKIMVPPGIEGEILEIAEEGDYTIEEVIAKVKTPDGEIKELKMYQRWPVRVKRPYKEKLPPEVPLITGQRTIDTFFPQAKGGTAAIPGPFGSGKCVDGNTLVLTEEFGLVKIKELYEKLDGKGRKTVEGNEEWTELETPVTVYGYRNGRIVGIKATHIYKGISSGMIEIRTRTGRKIKVTPIHKLFTGRVTKDGLALEEVMAMHIKPGDRIAVVKKIDGGEYVKLTTSPDFRKSRKIKVPEVLDEDLAEFLGYLIADGTLKPRTVAIYNNDESLLKRANFLSTKLFGINGKIVQERTVKALLIHSKPLVDFFRKLGIPESKKARNWKVPRELLLSPPSVVKAFINAYIVCDGYYHERKGEIEITTASEEGAYGLSYLLAKLGIYATFRKKQIKGKEYYRIAISGKTNLEKLGIKRETRGYTNIDIVPVEVESIYNALGRPYSELKGEGIEIHNYLNGENMTYETFRKFAKLVGLEEVAENHLKHILFDEVVEVKYIPEPQEVYDITTETHNFVGGNMPTLLHNTVTQHQLAKWSDAEVVVYIGCGERGNEMTDVLEEFPKLKDPRTGKPLMERTVLIANTSNMPVAAREASIYTGITIAEYFRDMGYNVALMADSTSRWAEALREISGRLEEMPGEEGYPAYLASKIAEFYERAGRVRTLGSDGRIGSVSVIGAVSPPGGDLSDPVVQNTLRVVKVFWALDADLARRRHFPAINWLTSYSLYVDSIKDWWHKNVDPEWKAMRDEAMALLQKESELEEIVRIVGPDALPERERAILLVARMIREDYLQQDAFHEVDTYCPPKKQITMMKVILNFYHYTMRAIDMGVPVEEIAKLPVREEIGRMKYNPNVEEIASLMKKTEEQFEELFKKYGE</sequence>
<dbReference type="GO" id="GO:0016539">
    <property type="term" value="P:intein-mediated protein splicing"/>
    <property type="evidence" value="ECO:0007669"/>
    <property type="project" value="InterPro"/>
</dbReference>
<dbReference type="GO" id="GO:0005524">
    <property type="term" value="F:ATP binding"/>
    <property type="evidence" value="ECO:0007669"/>
    <property type="project" value="UniProtKB-UniRule"/>
</dbReference>
<dbReference type="Pfam" id="PF14528">
    <property type="entry name" value="LAGLIDADG_3"/>
    <property type="match status" value="2"/>
</dbReference>
<reference evidence="16 17" key="1">
    <citation type="journal article" date="2012" name="J. Bacteriol.">
        <title>Genome sequence of the model hyperthermophilic archaeon Thermococcus litoralis NS-C.</title>
        <authorList>
            <person name="Gardner A.F."/>
            <person name="Kumar S."/>
            <person name="Perler F.B."/>
        </authorList>
    </citation>
    <scope>NUCLEOTIDE SEQUENCE [LARGE SCALE GENOMIC DNA]</scope>
    <source>
        <strain evidence="17">ATCC 51850 / DSM 5473 / JCM 8560 / NS-C</strain>
    </source>
</reference>
<dbReference type="PRINTS" id="PR00379">
    <property type="entry name" value="INTEIN"/>
</dbReference>
<dbReference type="Gene3D" id="2.40.50.100">
    <property type="match status" value="1"/>
</dbReference>
<keyword evidence="11 14" id="KW-0406">Ion transport</keyword>
<dbReference type="InterPro" id="IPR006141">
    <property type="entry name" value="Intein_N"/>
</dbReference>
<dbReference type="Proteomes" id="UP000015502">
    <property type="component" value="Chromosome"/>
</dbReference>
<dbReference type="InterPro" id="IPR003587">
    <property type="entry name" value="Hint_dom_N"/>
</dbReference>
<dbReference type="HAMAP" id="MF_00309">
    <property type="entry name" value="ATP_synth_A_arch"/>
    <property type="match status" value="1"/>
</dbReference>
<dbReference type="Gene3D" id="1.10.1140.10">
    <property type="entry name" value="Bovine Mitochondrial F1-atpase, Atp Synthase Beta Chain, Chain D, domain 3"/>
    <property type="match status" value="1"/>
</dbReference>
<comment type="subunit">
    <text evidence="14">Has multiple subunits with at least A(3), B(3), C, D, E, F, H, I and proteolipid K(x).</text>
</comment>
<evidence type="ECO:0000256" key="10">
    <source>
        <dbReference type="ARBA" id="ARBA00023000"/>
    </source>
</evidence>
<keyword evidence="9 14" id="KW-1278">Translocase</keyword>
<dbReference type="InterPro" id="IPR022878">
    <property type="entry name" value="V-ATPase_asu"/>
</dbReference>
<dbReference type="InterPro" id="IPR036844">
    <property type="entry name" value="Hint_dom_sf"/>
</dbReference>
<dbReference type="InterPro" id="IPR031686">
    <property type="entry name" value="ATP-synth_a_Xtn"/>
</dbReference>
<dbReference type="SUPFAM" id="SSF47917">
    <property type="entry name" value="C-terminal domain of alpha and beta subunits of F1 ATP synthase"/>
    <property type="match status" value="1"/>
</dbReference>
<dbReference type="InterPro" id="IPR020003">
    <property type="entry name" value="ATPase_a/bsu_AS"/>
</dbReference>
<keyword evidence="16" id="KW-0378">Hydrolase</keyword>
<dbReference type="GO" id="GO:0042777">
    <property type="term" value="P:proton motive force-driven plasma membrane ATP synthesis"/>
    <property type="evidence" value="ECO:0007669"/>
    <property type="project" value="UniProtKB-UniRule"/>
</dbReference>
<dbReference type="CDD" id="cd18111">
    <property type="entry name" value="ATP-synt_V_A-type_alpha_C"/>
    <property type="match status" value="1"/>
</dbReference>
<dbReference type="Pfam" id="PF14890">
    <property type="entry name" value="Intein_splicing"/>
    <property type="match status" value="1"/>
</dbReference>
<organism evidence="16 17">
    <name type="scientific">Thermococcus litoralis (strain ATCC 51850 / DSM 5473 / JCM 8560 / NS-C)</name>
    <dbReference type="NCBI Taxonomy" id="523849"/>
    <lineage>
        <taxon>Archaea</taxon>
        <taxon>Methanobacteriati</taxon>
        <taxon>Methanobacteriota</taxon>
        <taxon>Thermococci</taxon>
        <taxon>Thermococcales</taxon>
        <taxon>Thermococcaceae</taxon>
        <taxon>Thermococcus</taxon>
    </lineage>
</organism>
<dbReference type="InterPro" id="IPR004860">
    <property type="entry name" value="LAGLIDADG_dom"/>
</dbReference>
<keyword evidence="12 14" id="KW-0472">Membrane</keyword>
<dbReference type="FunFam" id="2.40.50.100:FF:000008">
    <property type="entry name" value="V-type proton ATPase catalytic subunit A"/>
    <property type="match status" value="1"/>
</dbReference>
<dbReference type="PDB" id="7QSS">
    <property type="method" value="X-ray"/>
    <property type="resolution" value="1.56 A"/>
    <property type="chains" value="A=235-666"/>
</dbReference>
<feature type="domain" description="DOD-type homing endonuclease" evidence="15">
    <location>
        <begin position="393"/>
        <end position="526"/>
    </location>
</feature>
<keyword evidence="13 14" id="KW-0066">ATP synthesis</keyword>
<keyword evidence="6 14" id="KW-0375">Hydrogen ion transport</keyword>
<evidence type="ECO:0000259" key="15">
    <source>
        <dbReference type="PROSITE" id="PS50819"/>
    </source>
</evidence>
<comment type="subcellular location">
    <subcellularLocation>
        <location evidence="1 14">Cell membrane</location>
        <topology evidence="1 14">Peripheral membrane protein</topology>
    </subcellularLocation>
</comment>
<dbReference type="SMART" id="SM00305">
    <property type="entry name" value="HintC"/>
    <property type="match status" value="1"/>
</dbReference>
<keyword evidence="5 14" id="KW-0547">Nucleotide-binding</keyword>
<dbReference type="InterPro" id="IPR004100">
    <property type="entry name" value="ATPase_F1/V1/A1_a/bsu_N"/>
</dbReference>
<dbReference type="InterPro" id="IPR036121">
    <property type="entry name" value="ATPase_F1/V1/A1_a/bsu_N_sf"/>
</dbReference>
<dbReference type="PROSITE" id="PS50817">
    <property type="entry name" value="INTEIN_N_TER"/>
    <property type="match status" value="1"/>
</dbReference>
<dbReference type="InterPro" id="IPR030934">
    <property type="entry name" value="Intein_C"/>
</dbReference>
<dbReference type="PROSITE" id="PS50818">
    <property type="entry name" value="INTEIN_C_TER"/>
    <property type="match status" value="1"/>
</dbReference>
<dbReference type="InterPro" id="IPR003586">
    <property type="entry name" value="Hint_dom_C"/>
</dbReference>
<evidence type="ECO:0000256" key="2">
    <source>
        <dbReference type="ARBA" id="ARBA00008936"/>
    </source>
</evidence>
<evidence type="ECO:0000256" key="7">
    <source>
        <dbReference type="ARBA" id="ARBA00022813"/>
    </source>
</evidence>
<keyword evidence="3 14" id="KW-0813">Transport</keyword>
<dbReference type="SUPFAM" id="SSF50615">
    <property type="entry name" value="N-terminal domain of alpha and beta subunits of F1 ATP synthase"/>
    <property type="match status" value="1"/>
</dbReference>
<evidence type="ECO:0000256" key="6">
    <source>
        <dbReference type="ARBA" id="ARBA00022781"/>
    </source>
</evidence>
<dbReference type="InterPro" id="IPR027434">
    <property type="entry name" value="Homing_endonucl"/>
</dbReference>
<dbReference type="Pfam" id="PF02874">
    <property type="entry name" value="ATP-synt_ab_N"/>
    <property type="match status" value="1"/>
</dbReference>
<dbReference type="KEGG" id="tlt:OCC_09254"/>
<dbReference type="NCBIfam" id="NF003220">
    <property type="entry name" value="PRK04192.1"/>
    <property type="match status" value="1"/>
</dbReference>
<evidence type="ECO:0000256" key="11">
    <source>
        <dbReference type="ARBA" id="ARBA00023065"/>
    </source>
</evidence>
<evidence type="ECO:0000256" key="5">
    <source>
        <dbReference type="ARBA" id="ARBA00022741"/>
    </source>
</evidence>
<dbReference type="SMART" id="SM00306">
    <property type="entry name" value="HintN"/>
    <property type="match status" value="1"/>
</dbReference>
<comment type="similarity">
    <text evidence="2 14">Belongs to the ATPase alpha/beta chains family.</text>
</comment>
<dbReference type="GO" id="GO:0005886">
    <property type="term" value="C:plasma membrane"/>
    <property type="evidence" value="ECO:0007669"/>
    <property type="project" value="UniProtKB-SubCell"/>
</dbReference>
<dbReference type="Pfam" id="PF22919">
    <property type="entry name" value="ATP-synt_VA_C"/>
    <property type="match status" value="1"/>
</dbReference>
<dbReference type="HOGENOM" id="CLU_008162_1_0_2"/>
<dbReference type="PaxDb" id="523849-OCC_09254"/>
<reference evidence="18 19" key="2">
    <citation type="journal article" date="2022" name="Front. Mol. Biosci.">
        <title>Structural Basis for the Propagation of Homing Endonuclease-Associated Inteins.</title>
        <authorList>
            <person name="Beyer H.M."/>
            <person name="Iwai H."/>
        </authorList>
    </citation>
    <scope>X-RAY CRYSTALLOGRAPHY (1.56 ANGSTROMS) OF 235-666</scope>
</reference>
<evidence type="ECO:0000256" key="14">
    <source>
        <dbReference type="HAMAP-Rule" id="MF_00309"/>
    </source>
</evidence>
<dbReference type="PROSITE" id="PS00152">
    <property type="entry name" value="ATPASE_ALPHA_BETA"/>
    <property type="match status" value="1"/>
</dbReference>
<evidence type="ECO:0000256" key="3">
    <source>
        <dbReference type="ARBA" id="ARBA00022448"/>
    </source>
</evidence>
<dbReference type="EMBL" id="CP006670">
    <property type="protein sequence ID" value="EHR79571.1"/>
    <property type="molecule type" value="Genomic_DNA"/>
</dbReference>
<dbReference type="PANTHER" id="PTHR43607">
    <property type="entry name" value="V-TYPE PROTON ATPASE CATALYTIC SUBUNIT A"/>
    <property type="match status" value="1"/>
</dbReference>
<gene>
    <name evidence="14" type="primary">atpA</name>
    <name evidence="16" type="ORF">OCC_09254</name>
</gene>
<dbReference type="NCBIfam" id="TIGR01445">
    <property type="entry name" value="intein_Nterm"/>
    <property type="match status" value="1"/>
</dbReference>
<dbReference type="GO" id="GO:0046961">
    <property type="term" value="F:proton-transporting ATPase activity, rotational mechanism"/>
    <property type="evidence" value="ECO:0007669"/>
    <property type="project" value="InterPro"/>
</dbReference>
<dbReference type="CDD" id="cd01134">
    <property type="entry name" value="V_A-ATPase_A"/>
    <property type="match status" value="1"/>
</dbReference>
<dbReference type="PDB" id="7QSU">
    <property type="method" value="X-ray"/>
    <property type="resolution" value="1.90 A"/>
    <property type="chains" value="A=235-666"/>
</dbReference>
<dbReference type="AlphaFoldDB" id="H3ZKG9"/>
<dbReference type="InterPro" id="IPR006142">
    <property type="entry name" value="INTEIN"/>
</dbReference>
<dbReference type="GO" id="GO:0004519">
    <property type="term" value="F:endonuclease activity"/>
    <property type="evidence" value="ECO:0007669"/>
    <property type="project" value="InterPro"/>
</dbReference>
<evidence type="ECO:0000256" key="12">
    <source>
        <dbReference type="ARBA" id="ARBA00023136"/>
    </source>
</evidence>
<dbReference type="Gene3D" id="2.40.30.20">
    <property type="match status" value="1"/>
</dbReference>
<dbReference type="NCBIfam" id="NF011287">
    <property type="entry name" value="PRK14698.1"/>
    <property type="match status" value="1"/>
</dbReference>
<dbReference type="Gene3D" id="3.10.28.10">
    <property type="entry name" value="Homing endonucleases"/>
    <property type="match status" value="1"/>
</dbReference>
<keyword evidence="8 14" id="KW-0067">ATP-binding</keyword>
<dbReference type="FunFam" id="1.10.1140.10:FF:000002">
    <property type="entry name" value="V-type proton ATPase catalytic subunit A"/>
    <property type="match status" value="1"/>
</dbReference>
<dbReference type="InterPro" id="IPR024034">
    <property type="entry name" value="ATPase_F1/V1_b/a_C"/>
</dbReference>
<evidence type="ECO:0000256" key="9">
    <source>
        <dbReference type="ARBA" id="ARBA00022967"/>
    </source>
</evidence>
<evidence type="ECO:0000313" key="16">
    <source>
        <dbReference type="EMBL" id="EHR79571.1"/>
    </source>
</evidence>
<keyword evidence="4 14" id="KW-1003">Cell membrane</keyword>
<dbReference type="FunFam" id="2.40.30.20:FF:000002">
    <property type="entry name" value="V-type proton ATPase catalytic subunit A"/>
    <property type="match status" value="1"/>
</dbReference>
<dbReference type="InterPro" id="IPR027417">
    <property type="entry name" value="P-loop_NTPase"/>
</dbReference>
<dbReference type="InterPro" id="IPR055190">
    <property type="entry name" value="ATP-synt_VA_C"/>
</dbReference>
<dbReference type="Pfam" id="PF00006">
    <property type="entry name" value="ATP-synt_ab"/>
    <property type="match status" value="1"/>
</dbReference>
<dbReference type="SUPFAM" id="SSF52540">
    <property type="entry name" value="P-loop containing nucleoside triphosphate hydrolases"/>
    <property type="match status" value="2"/>
</dbReference>
<comment type="catalytic activity">
    <reaction evidence="14">
        <text>ATP + H2O + 4 H(+)(in) = ADP + phosphate + 5 H(+)(out)</text>
        <dbReference type="Rhea" id="RHEA:57720"/>
        <dbReference type="ChEBI" id="CHEBI:15377"/>
        <dbReference type="ChEBI" id="CHEBI:15378"/>
        <dbReference type="ChEBI" id="CHEBI:30616"/>
        <dbReference type="ChEBI" id="CHEBI:43474"/>
        <dbReference type="ChEBI" id="CHEBI:456216"/>
        <dbReference type="EC" id="7.1.2.2"/>
    </reaction>
</comment>
<dbReference type="NCBIfam" id="TIGR01443">
    <property type="entry name" value="intein_Cterm"/>
    <property type="match status" value="1"/>
</dbReference>
<dbReference type="Gene3D" id="2.170.16.10">
    <property type="entry name" value="Hedgehog/Intein (Hint) domain"/>
    <property type="match status" value="2"/>
</dbReference>
<dbReference type="InterPro" id="IPR000194">
    <property type="entry name" value="ATPase_F1/V1/A1_a/bsu_nucl-bd"/>
</dbReference>
<dbReference type="InterPro" id="IPR023366">
    <property type="entry name" value="ATP_synth_asu-like_sf"/>
</dbReference>
<protein>
    <recommendedName>
        <fullName evidence="14">A-type ATP synthase subunit A</fullName>
        <ecNumber evidence="14">7.1.2.2</ecNumber>
    </recommendedName>
</protein>
<dbReference type="CDD" id="cd18119">
    <property type="entry name" value="ATP-synt_V_A-type_alpha_N"/>
    <property type="match status" value="1"/>
</dbReference>
<dbReference type="SUPFAM" id="SSF51294">
    <property type="entry name" value="Hedgehog/intein (Hint) domain"/>
    <property type="match status" value="1"/>
</dbReference>
<dbReference type="GO" id="GO:0016787">
    <property type="term" value="F:hydrolase activity"/>
    <property type="evidence" value="ECO:0007669"/>
    <property type="project" value="UniProtKB-KW"/>
</dbReference>
<dbReference type="Gene3D" id="3.40.50.300">
    <property type="entry name" value="P-loop containing nucleotide triphosphate hydrolases"/>
    <property type="match status" value="2"/>
</dbReference>
<dbReference type="EC" id="7.1.2.2" evidence="14"/>
<proteinExistence type="evidence at protein level"/>
<evidence type="ECO:0000256" key="13">
    <source>
        <dbReference type="ARBA" id="ARBA00023310"/>
    </source>
</evidence>
<evidence type="ECO:0000313" key="17">
    <source>
        <dbReference type="Proteomes" id="UP000015502"/>
    </source>
</evidence>
<keyword evidence="17" id="KW-1185">Reference proteome</keyword>
<keyword evidence="7" id="KW-0068">Autocatalytic cleavage</keyword>
<keyword evidence="18 19" id="KW-0002">3D-structure</keyword>
<evidence type="ECO:0007829" key="19">
    <source>
        <dbReference type="PDB" id="7QSU"/>
    </source>
</evidence>
<name>H3ZKG9_THELN</name>
<dbReference type="SMR" id="H3ZKG9"/>
<dbReference type="GO" id="GO:0046933">
    <property type="term" value="F:proton-transporting ATP synthase activity, rotational mechanism"/>
    <property type="evidence" value="ECO:0007669"/>
    <property type="project" value="UniProtKB-UniRule"/>
</dbReference>
<dbReference type="PROSITE" id="PS50819">
    <property type="entry name" value="INTEIN_ENDONUCLEASE"/>
    <property type="match status" value="1"/>
</dbReference>
<evidence type="ECO:0000256" key="4">
    <source>
        <dbReference type="ARBA" id="ARBA00022475"/>
    </source>
</evidence>
<dbReference type="InterPro" id="IPR004042">
    <property type="entry name" value="Intein_endonuc_central"/>
</dbReference>